<accession>A0A501PBL5</accession>
<dbReference type="InterPro" id="IPR005653">
    <property type="entry name" value="OstA-like_N"/>
</dbReference>
<dbReference type="Pfam" id="PF03968">
    <property type="entry name" value="LptD_N"/>
    <property type="match status" value="1"/>
</dbReference>
<dbReference type="GO" id="GO:0030288">
    <property type="term" value="C:outer membrane-bounded periplasmic space"/>
    <property type="evidence" value="ECO:0007669"/>
    <property type="project" value="TreeGrafter"/>
</dbReference>
<sequence>MMTYFTPNSRNGFLLVKIVVPALLALALMLSGSLARAQISALKDHDVKEPVDISADKLEVRQKENIAVFVGNVKVVQGDMTMNSDRINVYYEAGEDKELSSSITRLDASGNVTVKSPTEEISSSWAVYDLSEGIITLGDRVVLKTEDGELHGKKLRLNLDTGVISIEGQDGKDRVKGQFTVPDKQD</sequence>
<evidence type="ECO:0000313" key="3">
    <source>
        <dbReference type="EMBL" id="TPD57437.1"/>
    </source>
</evidence>
<dbReference type="PANTHER" id="PTHR36504">
    <property type="entry name" value="LIPOPOLYSACCHARIDE EXPORT SYSTEM PROTEIN LPTA"/>
    <property type="match status" value="1"/>
</dbReference>
<proteinExistence type="predicted"/>
<dbReference type="EMBL" id="VFIY01000018">
    <property type="protein sequence ID" value="TPD57437.1"/>
    <property type="molecule type" value="Genomic_DNA"/>
</dbReference>
<comment type="caution">
    <text evidence="3">The sequence shown here is derived from an EMBL/GenBank/DDBJ whole genome shotgun (WGS) entry which is preliminary data.</text>
</comment>
<name>A0A501PBL5_9PROT</name>
<keyword evidence="1" id="KW-0732">Signal</keyword>
<evidence type="ECO:0000259" key="2">
    <source>
        <dbReference type="Pfam" id="PF03968"/>
    </source>
</evidence>
<dbReference type="PANTHER" id="PTHR36504:SF1">
    <property type="entry name" value="LIPOPOLYSACCHARIDE EXPORT SYSTEM PROTEIN LPTA"/>
    <property type="match status" value="1"/>
</dbReference>
<keyword evidence="4" id="KW-1185">Reference proteome</keyword>
<dbReference type="GO" id="GO:0017089">
    <property type="term" value="F:glycolipid transfer activity"/>
    <property type="evidence" value="ECO:0007669"/>
    <property type="project" value="TreeGrafter"/>
</dbReference>
<dbReference type="OrthoDB" id="9811926at2"/>
<evidence type="ECO:0000256" key="1">
    <source>
        <dbReference type="ARBA" id="ARBA00022729"/>
    </source>
</evidence>
<organism evidence="3 4">
    <name type="scientific">Emcibacter nanhaiensis</name>
    <dbReference type="NCBI Taxonomy" id="1505037"/>
    <lineage>
        <taxon>Bacteria</taxon>
        <taxon>Pseudomonadati</taxon>
        <taxon>Pseudomonadota</taxon>
        <taxon>Alphaproteobacteria</taxon>
        <taxon>Emcibacterales</taxon>
        <taxon>Emcibacteraceae</taxon>
        <taxon>Emcibacter</taxon>
    </lineage>
</organism>
<dbReference type="GO" id="GO:0009279">
    <property type="term" value="C:cell outer membrane"/>
    <property type="evidence" value="ECO:0007669"/>
    <property type="project" value="TreeGrafter"/>
</dbReference>
<dbReference type="Proteomes" id="UP000319148">
    <property type="component" value="Unassembled WGS sequence"/>
</dbReference>
<reference evidence="4" key="1">
    <citation type="submission" date="2019-06" db="EMBL/GenBank/DDBJ databases">
        <title>The complete genome of Emcibacter congregatus ZYLT.</title>
        <authorList>
            <person name="Zhao Z."/>
        </authorList>
    </citation>
    <scope>NUCLEOTIDE SEQUENCE [LARGE SCALE GENOMIC DNA]</scope>
    <source>
        <strain evidence="4">MCCC 1A06723</strain>
    </source>
</reference>
<dbReference type="InterPro" id="IPR052037">
    <property type="entry name" value="LPS_export_LptA"/>
</dbReference>
<protein>
    <submittedName>
        <fullName evidence="3">OstA family protein</fullName>
    </submittedName>
</protein>
<evidence type="ECO:0000313" key="4">
    <source>
        <dbReference type="Proteomes" id="UP000319148"/>
    </source>
</evidence>
<gene>
    <name evidence="3" type="ORF">FIV46_15050</name>
</gene>
<dbReference type="GO" id="GO:0015920">
    <property type="term" value="P:lipopolysaccharide transport"/>
    <property type="evidence" value="ECO:0007669"/>
    <property type="project" value="TreeGrafter"/>
</dbReference>
<dbReference type="Gene3D" id="2.60.450.10">
    <property type="entry name" value="Lipopolysaccharide (LPS) transport protein A like domain"/>
    <property type="match status" value="1"/>
</dbReference>
<feature type="domain" description="Organic solvent tolerance-like N-terminal" evidence="2">
    <location>
        <begin position="53"/>
        <end position="162"/>
    </location>
</feature>
<dbReference type="AlphaFoldDB" id="A0A501PBL5"/>